<feature type="region of interest" description="Disordered" evidence="1">
    <location>
        <begin position="1"/>
        <end position="20"/>
    </location>
</feature>
<comment type="caution">
    <text evidence="2">The sequence shown here is derived from an EMBL/GenBank/DDBJ whole genome shotgun (WGS) entry which is preliminary data.</text>
</comment>
<dbReference type="RefSeq" id="WP_346128645.1">
    <property type="nucleotide sequence ID" value="NZ_BAAAXC010000015.1"/>
</dbReference>
<sequence>MLTQRPRPDATRSGGDPAVQRRSLAAAVEDLGERPDLAAWVMAALGRPMDPSVPVAEHARWLDRALETVPAIGDPVAEVFVLGKVAMSLSCLGDPR</sequence>
<evidence type="ECO:0000313" key="3">
    <source>
        <dbReference type="Proteomes" id="UP001589646"/>
    </source>
</evidence>
<keyword evidence="3" id="KW-1185">Reference proteome</keyword>
<proteinExistence type="predicted"/>
<evidence type="ECO:0000256" key="1">
    <source>
        <dbReference type="SAM" id="MobiDB-lite"/>
    </source>
</evidence>
<dbReference type="EMBL" id="JBHMCE010000006">
    <property type="protein sequence ID" value="MFB9529260.1"/>
    <property type="molecule type" value="Genomic_DNA"/>
</dbReference>
<protein>
    <submittedName>
        <fullName evidence="2">Uncharacterized protein</fullName>
    </submittedName>
</protein>
<accession>A0ABV5Q188</accession>
<organism evidence="2 3">
    <name type="scientific">Nonomuraea roseola</name>
    <dbReference type="NCBI Taxonomy" id="46179"/>
    <lineage>
        <taxon>Bacteria</taxon>
        <taxon>Bacillati</taxon>
        <taxon>Actinomycetota</taxon>
        <taxon>Actinomycetes</taxon>
        <taxon>Streptosporangiales</taxon>
        <taxon>Streptosporangiaceae</taxon>
        <taxon>Nonomuraea</taxon>
    </lineage>
</organism>
<gene>
    <name evidence="2" type="ORF">ACFFRN_21865</name>
</gene>
<feature type="compositionally biased region" description="Basic and acidic residues" evidence="1">
    <location>
        <begin position="1"/>
        <end position="10"/>
    </location>
</feature>
<reference evidence="2 3" key="1">
    <citation type="submission" date="2024-09" db="EMBL/GenBank/DDBJ databases">
        <authorList>
            <person name="Sun Q."/>
            <person name="Mori K."/>
        </authorList>
    </citation>
    <scope>NUCLEOTIDE SEQUENCE [LARGE SCALE GENOMIC DNA]</scope>
    <source>
        <strain evidence="2 3">JCM 3323</strain>
    </source>
</reference>
<evidence type="ECO:0000313" key="2">
    <source>
        <dbReference type="EMBL" id="MFB9529260.1"/>
    </source>
</evidence>
<dbReference type="Proteomes" id="UP001589646">
    <property type="component" value="Unassembled WGS sequence"/>
</dbReference>
<name>A0ABV5Q188_9ACTN</name>